<dbReference type="InterPro" id="IPR016181">
    <property type="entry name" value="Acyl_CoA_acyltransferase"/>
</dbReference>
<keyword evidence="5" id="KW-1185">Reference proteome</keyword>
<feature type="domain" description="N-acetyltransferase" evidence="3">
    <location>
        <begin position="5"/>
        <end position="154"/>
    </location>
</feature>
<gene>
    <name evidence="4" type="ORF">N5A56_013845</name>
</gene>
<organism evidence="4 5">
    <name type="scientific">Polaribacter ponticola</name>
    <dbReference type="NCBI Taxonomy" id="2978475"/>
    <lineage>
        <taxon>Bacteria</taxon>
        <taxon>Pseudomonadati</taxon>
        <taxon>Bacteroidota</taxon>
        <taxon>Flavobacteriia</taxon>
        <taxon>Flavobacteriales</taxon>
        <taxon>Flavobacteriaceae</taxon>
    </lineage>
</organism>
<dbReference type="PANTHER" id="PTHR43420">
    <property type="entry name" value="ACETYLTRANSFERASE"/>
    <property type="match status" value="1"/>
</dbReference>
<dbReference type="CDD" id="cd04301">
    <property type="entry name" value="NAT_SF"/>
    <property type="match status" value="1"/>
</dbReference>
<dbReference type="Gene3D" id="3.40.630.30">
    <property type="match status" value="1"/>
</dbReference>
<keyword evidence="1" id="KW-0808">Transferase</keyword>
<accession>A0ABT5SBD2</accession>
<dbReference type="EMBL" id="JAOSLC020000003">
    <property type="protein sequence ID" value="MDD7915429.1"/>
    <property type="molecule type" value="Genomic_DNA"/>
</dbReference>
<evidence type="ECO:0000259" key="3">
    <source>
        <dbReference type="PROSITE" id="PS51186"/>
    </source>
</evidence>
<keyword evidence="2" id="KW-0012">Acyltransferase</keyword>
<dbReference type="Proteomes" id="UP001151478">
    <property type="component" value="Unassembled WGS sequence"/>
</dbReference>
<evidence type="ECO:0000256" key="1">
    <source>
        <dbReference type="ARBA" id="ARBA00022679"/>
    </source>
</evidence>
<dbReference type="InterPro" id="IPR050680">
    <property type="entry name" value="YpeA/RimI_acetyltransf"/>
</dbReference>
<evidence type="ECO:0000313" key="4">
    <source>
        <dbReference type="EMBL" id="MDD7915429.1"/>
    </source>
</evidence>
<evidence type="ECO:0000256" key="2">
    <source>
        <dbReference type="ARBA" id="ARBA00023315"/>
    </source>
</evidence>
<proteinExistence type="predicted"/>
<dbReference type="InterPro" id="IPR000182">
    <property type="entry name" value="GNAT_dom"/>
</dbReference>
<protein>
    <submittedName>
        <fullName evidence="4">GNAT family N-acetyltransferase</fullName>
    </submittedName>
</protein>
<dbReference type="Pfam" id="PF00583">
    <property type="entry name" value="Acetyltransf_1"/>
    <property type="match status" value="1"/>
</dbReference>
<evidence type="ECO:0000313" key="5">
    <source>
        <dbReference type="Proteomes" id="UP001151478"/>
    </source>
</evidence>
<comment type="caution">
    <text evidence="4">The sequence shown here is derived from an EMBL/GenBank/DDBJ whole genome shotgun (WGS) entry which is preliminary data.</text>
</comment>
<dbReference type="RefSeq" id="WP_265725978.1">
    <property type="nucleotide sequence ID" value="NZ_JAOSLC020000003.1"/>
</dbReference>
<name>A0ABT5SBD2_9FLAO</name>
<dbReference type="PROSITE" id="PS51186">
    <property type="entry name" value="GNAT"/>
    <property type="match status" value="1"/>
</dbReference>
<dbReference type="SUPFAM" id="SSF55729">
    <property type="entry name" value="Acyl-CoA N-acyltransferases (Nat)"/>
    <property type="match status" value="1"/>
</dbReference>
<reference evidence="4" key="1">
    <citation type="submission" date="2023-02" db="EMBL/GenBank/DDBJ databases">
        <title>Polaribacter ponticola sp. nov., isolated from seawater.</title>
        <authorList>
            <person name="Baek J.H."/>
            <person name="Kim J.M."/>
            <person name="Choi D.G."/>
            <person name="Jeon C.O."/>
        </authorList>
    </citation>
    <scope>NUCLEOTIDE SEQUENCE</scope>
    <source>
        <strain evidence="4">MSW5</strain>
    </source>
</reference>
<sequence>MNESILIRKANLDDIKTLLDFEQGVIIAEKPLDPFLSKDKIFYYNIPELIVSENANLLVAVSNNELVASGYLRIENSKQYHKNPQHGYIGFMFVKPSFRGKRISTLILNSLKDWAKEKNLKELRLDVYSNNDGAVKAYERFGFTKSLVNMRMDI</sequence>